<dbReference type="NCBIfam" id="TIGR02595">
    <property type="entry name" value="PEP_CTERM"/>
    <property type="match status" value="1"/>
</dbReference>
<proteinExistence type="predicted"/>
<dbReference type="Pfam" id="PF00089">
    <property type="entry name" value="Trypsin"/>
    <property type="match status" value="1"/>
</dbReference>
<name>A0A517N250_9BACT</name>
<evidence type="ECO:0000313" key="2">
    <source>
        <dbReference type="EMBL" id="QDT01230.1"/>
    </source>
</evidence>
<reference evidence="2 3" key="1">
    <citation type="submission" date="2019-02" db="EMBL/GenBank/DDBJ databases">
        <title>Deep-cultivation of Planctomycetes and their phenomic and genomic characterization uncovers novel biology.</title>
        <authorList>
            <person name="Wiegand S."/>
            <person name="Jogler M."/>
            <person name="Boedeker C."/>
            <person name="Pinto D."/>
            <person name="Vollmers J."/>
            <person name="Rivas-Marin E."/>
            <person name="Kohn T."/>
            <person name="Peeters S.H."/>
            <person name="Heuer A."/>
            <person name="Rast P."/>
            <person name="Oberbeckmann S."/>
            <person name="Bunk B."/>
            <person name="Jeske O."/>
            <person name="Meyerdierks A."/>
            <person name="Storesund J.E."/>
            <person name="Kallscheuer N."/>
            <person name="Luecker S."/>
            <person name="Lage O.M."/>
            <person name="Pohl T."/>
            <person name="Merkel B.J."/>
            <person name="Hornburger P."/>
            <person name="Mueller R.-W."/>
            <person name="Bruemmer F."/>
            <person name="Labrenz M."/>
            <person name="Spormann A.M."/>
            <person name="Op den Camp H."/>
            <person name="Overmann J."/>
            <person name="Amann R."/>
            <person name="Jetten M.S.M."/>
            <person name="Mascher T."/>
            <person name="Medema M.H."/>
            <person name="Devos D.P."/>
            <person name="Kaster A.-K."/>
            <person name="Ovreas L."/>
            <person name="Rohde M."/>
            <person name="Galperin M.Y."/>
            <person name="Jogler C."/>
        </authorList>
    </citation>
    <scope>NUCLEOTIDE SEQUENCE [LARGE SCALE GENOMIC DNA]</scope>
    <source>
        <strain evidence="2 3">HG15A2</strain>
    </source>
</reference>
<dbReference type="InterPro" id="IPR043504">
    <property type="entry name" value="Peptidase_S1_PA_chymotrypsin"/>
</dbReference>
<dbReference type="EMBL" id="CP036263">
    <property type="protein sequence ID" value="QDT01230.1"/>
    <property type="molecule type" value="Genomic_DNA"/>
</dbReference>
<dbReference type="InterPro" id="IPR009003">
    <property type="entry name" value="Peptidase_S1_PA"/>
</dbReference>
<dbReference type="OrthoDB" id="9813836at2"/>
<accession>A0A517N250</accession>
<dbReference type="RefSeq" id="WP_145064217.1">
    <property type="nucleotide sequence ID" value="NZ_CP036263.1"/>
</dbReference>
<protein>
    <submittedName>
        <fullName evidence="2">Trypsin</fullName>
    </submittedName>
</protein>
<sequence>MKPTIECAARDPFVMLMLGVAMLAVPVICGVVSNAHAVGVHNVNITPASAYTEYAALFPSVGGLFVGDTGFASGVGVGPMNQFGGFNWAFTAGHATVADVNNPNSLLLPEEFLFVIGSNTSTGAQEFKTPTEVFLHPGYDGVEQGVDLALLYFEDGFTTAAPAELYQGSVQVGDVASIVGYGQTGTPATGAAPTLDGVKRASQNFVQFADSPTTGYLEYFFTQPGFSNFSALGGQAMPGDSGGGWFIQSDEDFYLAGITSGGEGVSRYGAASSAYEVNLASAWINDTIASKTAMPEPSSLVLLAGASLGFLTRRSRSRG</sequence>
<gene>
    <name evidence="2" type="ORF">HG15A2_45720</name>
</gene>
<dbReference type="Gene3D" id="2.40.10.10">
    <property type="entry name" value="Trypsin-like serine proteases"/>
    <property type="match status" value="1"/>
</dbReference>
<organism evidence="2 3">
    <name type="scientific">Adhaeretor mobilis</name>
    <dbReference type="NCBI Taxonomy" id="1930276"/>
    <lineage>
        <taxon>Bacteria</taxon>
        <taxon>Pseudomonadati</taxon>
        <taxon>Planctomycetota</taxon>
        <taxon>Planctomycetia</taxon>
        <taxon>Pirellulales</taxon>
        <taxon>Lacipirellulaceae</taxon>
        <taxon>Adhaeretor</taxon>
    </lineage>
</organism>
<dbReference type="InterPro" id="IPR013424">
    <property type="entry name" value="Ice-binding_C"/>
</dbReference>
<dbReference type="Proteomes" id="UP000319852">
    <property type="component" value="Chromosome"/>
</dbReference>
<dbReference type="KEGG" id="amob:HG15A2_45720"/>
<dbReference type="GO" id="GO:0006508">
    <property type="term" value="P:proteolysis"/>
    <property type="evidence" value="ECO:0007669"/>
    <property type="project" value="InterPro"/>
</dbReference>
<evidence type="ECO:0000313" key="3">
    <source>
        <dbReference type="Proteomes" id="UP000319852"/>
    </source>
</evidence>
<dbReference type="PROSITE" id="PS50240">
    <property type="entry name" value="TRYPSIN_DOM"/>
    <property type="match status" value="1"/>
</dbReference>
<dbReference type="SUPFAM" id="SSF50494">
    <property type="entry name" value="Trypsin-like serine proteases"/>
    <property type="match status" value="1"/>
</dbReference>
<dbReference type="AlphaFoldDB" id="A0A517N250"/>
<dbReference type="InterPro" id="IPR001254">
    <property type="entry name" value="Trypsin_dom"/>
</dbReference>
<dbReference type="SMART" id="SM00020">
    <property type="entry name" value="Tryp_SPc"/>
    <property type="match status" value="1"/>
</dbReference>
<keyword evidence="3" id="KW-1185">Reference proteome</keyword>
<dbReference type="GO" id="GO:0004252">
    <property type="term" value="F:serine-type endopeptidase activity"/>
    <property type="evidence" value="ECO:0007669"/>
    <property type="project" value="InterPro"/>
</dbReference>
<evidence type="ECO:0000259" key="1">
    <source>
        <dbReference type="PROSITE" id="PS50240"/>
    </source>
</evidence>
<feature type="domain" description="Peptidase S1" evidence="1">
    <location>
        <begin position="60"/>
        <end position="289"/>
    </location>
</feature>